<sequence length="81" mass="9249">PYPQATDNHQFYNAKFLVDKNAAEMILDKDLEPEKLAQIAKSFFIEKDKLKKASMAAYDETFVEATEKISDYCISIIEKGP</sequence>
<feature type="non-terminal residue" evidence="2">
    <location>
        <position position="1"/>
    </location>
</feature>
<dbReference type="Gene3D" id="3.40.50.2000">
    <property type="entry name" value="Glycogen Phosphorylase B"/>
    <property type="match status" value="1"/>
</dbReference>
<evidence type="ECO:0000259" key="1">
    <source>
        <dbReference type="Pfam" id="PF04101"/>
    </source>
</evidence>
<dbReference type="EMBL" id="UINC01207961">
    <property type="protein sequence ID" value="SVE30282.1"/>
    <property type="molecule type" value="Genomic_DNA"/>
</dbReference>
<dbReference type="Pfam" id="PF04101">
    <property type="entry name" value="Glyco_tran_28_C"/>
    <property type="match status" value="1"/>
</dbReference>
<dbReference type="InterPro" id="IPR007235">
    <property type="entry name" value="Glyco_trans_28_C"/>
</dbReference>
<name>A0A383CDJ4_9ZZZZ</name>
<evidence type="ECO:0000313" key="2">
    <source>
        <dbReference type="EMBL" id="SVE30282.1"/>
    </source>
</evidence>
<feature type="domain" description="Glycosyl transferase family 28 C-terminal" evidence="1">
    <location>
        <begin position="1"/>
        <end position="66"/>
    </location>
</feature>
<dbReference type="SUPFAM" id="SSF53756">
    <property type="entry name" value="UDP-Glycosyltransferase/glycogen phosphorylase"/>
    <property type="match status" value="1"/>
</dbReference>
<organism evidence="2">
    <name type="scientific">marine metagenome</name>
    <dbReference type="NCBI Taxonomy" id="408172"/>
    <lineage>
        <taxon>unclassified sequences</taxon>
        <taxon>metagenomes</taxon>
        <taxon>ecological metagenomes</taxon>
    </lineage>
</organism>
<reference evidence="2" key="1">
    <citation type="submission" date="2018-05" db="EMBL/GenBank/DDBJ databases">
        <authorList>
            <person name="Lanie J.A."/>
            <person name="Ng W.-L."/>
            <person name="Kazmierczak K.M."/>
            <person name="Andrzejewski T.M."/>
            <person name="Davidsen T.M."/>
            <person name="Wayne K.J."/>
            <person name="Tettelin H."/>
            <person name="Glass J.I."/>
            <person name="Rusch D."/>
            <person name="Podicherti R."/>
            <person name="Tsui H.-C.T."/>
            <person name="Winkler M.E."/>
        </authorList>
    </citation>
    <scope>NUCLEOTIDE SEQUENCE</scope>
</reference>
<gene>
    <name evidence="2" type="ORF">METZ01_LOCUS483136</name>
</gene>
<dbReference type="AlphaFoldDB" id="A0A383CDJ4"/>
<accession>A0A383CDJ4</accession>
<dbReference type="GO" id="GO:0016758">
    <property type="term" value="F:hexosyltransferase activity"/>
    <property type="evidence" value="ECO:0007669"/>
    <property type="project" value="InterPro"/>
</dbReference>
<proteinExistence type="predicted"/>
<protein>
    <recommendedName>
        <fullName evidence="1">Glycosyl transferase family 28 C-terminal domain-containing protein</fullName>
    </recommendedName>
</protein>